<comment type="caution">
    <text evidence="2">The sequence shown here is derived from an EMBL/GenBank/DDBJ whole genome shotgun (WGS) entry which is preliminary data.</text>
</comment>
<feature type="domain" description="VOC" evidence="1">
    <location>
        <begin position="8"/>
        <end position="132"/>
    </location>
</feature>
<dbReference type="InterPro" id="IPR037523">
    <property type="entry name" value="VOC_core"/>
</dbReference>
<dbReference type="Gene3D" id="3.10.180.10">
    <property type="entry name" value="2,3-Dihydroxybiphenyl 1,2-Dioxygenase, domain 1"/>
    <property type="match status" value="1"/>
</dbReference>
<dbReference type="Pfam" id="PF00903">
    <property type="entry name" value="Glyoxalase"/>
    <property type="match status" value="1"/>
</dbReference>
<protein>
    <recommendedName>
        <fullName evidence="1">VOC domain-containing protein</fullName>
    </recommendedName>
</protein>
<accession>A0ABQ1MUJ6</accession>
<name>A0ABQ1MUJ6_9BACT</name>
<dbReference type="PROSITE" id="PS51819">
    <property type="entry name" value="VOC"/>
    <property type="match status" value="1"/>
</dbReference>
<sequence>MGNMFNFKSTFSGYSVDDLQKAKSFYRDMLGIPIREEQDMGFALLLEGGNQPFIYPKPAHQPATFTVLNFVVENIDTTIESLETKGISFIHYESENLPQDEKGVLRGLKEKMGPDIAWFEDPAGNVLSVLQEV</sequence>
<dbReference type="Proteomes" id="UP000636010">
    <property type="component" value="Unassembled WGS sequence"/>
</dbReference>
<dbReference type="InterPro" id="IPR004360">
    <property type="entry name" value="Glyas_Fos-R_dOase_dom"/>
</dbReference>
<evidence type="ECO:0000313" key="3">
    <source>
        <dbReference type="Proteomes" id="UP000636010"/>
    </source>
</evidence>
<proteinExistence type="predicted"/>
<gene>
    <name evidence="2" type="ORF">GCM10011506_36110</name>
</gene>
<evidence type="ECO:0000313" key="2">
    <source>
        <dbReference type="EMBL" id="GGC47319.1"/>
    </source>
</evidence>
<evidence type="ECO:0000259" key="1">
    <source>
        <dbReference type="PROSITE" id="PS51819"/>
    </source>
</evidence>
<organism evidence="2 3">
    <name type="scientific">Marivirga lumbricoides</name>
    <dbReference type="NCBI Taxonomy" id="1046115"/>
    <lineage>
        <taxon>Bacteria</taxon>
        <taxon>Pseudomonadati</taxon>
        <taxon>Bacteroidota</taxon>
        <taxon>Cytophagia</taxon>
        <taxon>Cytophagales</taxon>
        <taxon>Marivirgaceae</taxon>
        <taxon>Marivirga</taxon>
    </lineage>
</organism>
<dbReference type="InterPro" id="IPR029068">
    <property type="entry name" value="Glyas_Bleomycin-R_OHBP_Dase"/>
</dbReference>
<dbReference type="SUPFAM" id="SSF54593">
    <property type="entry name" value="Glyoxalase/Bleomycin resistance protein/Dihydroxybiphenyl dioxygenase"/>
    <property type="match status" value="1"/>
</dbReference>
<reference evidence="3" key="1">
    <citation type="journal article" date="2019" name="Int. J. Syst. Evol. Microbiol.">
        <title>The Global Catalogue of Microorganisms (GCM) 10K type strain sequencing project: providing services to taxonomists for standard genome sequencing and annotation.</title>
        <authorList>
            <consortium name="The Broad Institute Genomics Platform"/>
            <consortium name="The Broad Institute Genome Sequencing Center for Infectious Disease"/>
            <person name="Wu L."/>
            <person name="Ma J."/>
        </authorList>
    </citation>
    <scope>NUCLEOTIDE SEQUENCE [LARGE SCALE GENOMIC DNA]</scope>
    <source>
        <strain evidence="3">CGMCC 1.10832</strain>
    </source>
</reference>
<dbReference type="EMBL" id="BMEC01000012">
    <property type="protein sequence ID" value="GGC47319.1"/>
    <property type="molecule type" value="Genomic_DNA"/>
</dbReference>
<keyword evidence="3" id="KW-1185">Reference proteome</keyword>